<proteinExistence type="predicted"/>
<sequence length="238" mass="25635">MARSAAQAKDAGPALLSIGQVLAKLTPEHPELTPSKLRFLEEQGLVSPARTPSGYRKFSPDDVERLKLVLSMQRDHYLPLKVIRDHLAELDAGLSPLLPGGVGAAGAGRPARPNMLSTGRRFTRDELLRESGATPQLLTDAVSASLIQASEVFGEDALQVLTALVELAKRGIEPRHLRTVRAAVERELGLIESAVAPLAARRDASGRAKTADTAQEIARQLDTVRRTLLQVGLDRLTP</sequence>
<name>A0ABP7ZD82_9MICO</name>
<keyword evidence="4" id="KW-1185">Reference proteome</keyword>
<dbReference type="InterPro" id="IPR047057">
    <property type="entry name" value="MerR_fam"/>
</dbReference>
<protein>
    <submittedName>
        <fullName evidence="3">MerR family transcriptional regulator</fullName>
    </submittedName>
</protein>
<dbReference type="SMART" id="SM00422">
    <property type="entry name" value="HTH_MERR"/>
    <property type="match status" value="1"/>
</dbReference>
<dbReference type="EMBL" id="BAABBV010000001">
    <property type="protein sequence ID" value="GAA4154243.1"/>
    <property type="molecule type" value="Genomic_DNA"/>
</dbReference>
<feature type="domain" description="HTH merR-type" evidence="2">
    <location>
        <begin position="15"/>
        <end position="89"/>
    </location>
</feature>
<dbReference type="InterPro" id="IPR009061">
    <property type="entry name" value="DNA-bd_dom_put_sf"/>
</dbReference>
<dbReference type="PANTHER" id="PTHR30204">
    <property type="entry name" value="REDOX-CYCLING DRUG-SENSING TRANSCRIPTIONAL ACTIVATOR SOXR"/>
    <property type="match status" value="1"/>
</dbReference>
<gene>
    <name evidence="3" type="ORF">GCM10022286_01560</name>
</gene>
<accession>A0ABP7ZD82</accession>
<dbReference type="PROSITE" id="PS50937">
    <property type="entry name" value="HTH_MERR_2"/>
    <property type="match status" value="1"/>
</dbReference>
<dbReference type="PANTHER" id="PTHR30204:SF89">
    <property type="entry name" value="HTH MERR-TYPE DOMAIN-CONTAINING PROTEIN"/>
    <property type="match status" value="1"/>
</dbReference>
<dbReference type="CDD" id="cd00592">
    <property type="entry name" value="HTH_MerR-like"/>
    <property type="match status" value="1"/>
</dbReference>
<dbReference type="Proteomes" id="UP001415169">
    <property type="component" value="Unassembled WGS sequence"/>
</dbReference>
<dbReference type="RefSeq" id="WP_344789834.1">
    <property type="nucleotide sequence ID" value="NZ_BAABBV010000001.1"/>
</dbReference>
<evidence type="ECO:0000256" key="1">
    <source>
        <dbReference type="ARBA" id="ARBA00023125"/>
    </source>
</evidence>
<dbReference type="Pfam" id="PF13411">
    <property type="entry name" value="MerR_1"/>
    <property type="match status" value="1"/>
</dbReference>
<comment type="caution">
    <text evidence="3">The sequence shown here is derived from an EMBL/GenBank/DDBJ whole genome shotgun (WGS) entry which is preliminary data.</text>
</comment>
<reference evidence="3" key="2">
    <citation type="submission" date="2023-12" db="EMBL/GenBank/DDBJ databases">
        <authorList>
            <person name="Sun Q."/>
            <person name="Inoue M."/>
        </authorList>
    </citation>
    <scope>NUCLEOTIDE SEQUENCE</scope>
    <source>
        <strain evidence="3">JCM 17590</strain>
    </source>
</reference>
<keyword evidence="1" id="KW-0238">DNA-binding</keyword>
<dbReference type="InterPro" id="IPR000551">
    <property type="entry name" value="MerR-type_HTH_dom"/>
</dbReference>
<evidence type="ECO:0000259" key="2">
    <source>
        <dbReference type="PROSITE" id="PS50937"/>
    </source>
</evidence>
<dbReference type="SUPFAM" id="SSF46955">
    <property type="entry name" value="Putative DNA-binding domain"/>
    <property type="match status" value="1"/>
</dbReference>
<reference evidence="3" key="1">
    <citation type="journal article" date="2014" name="Int. J. Syst. Evol. Microbiol.">
        <title>Complete genome of a new Firmicutes species belonging to the dominant human colonic microbiota ('Ruminococcus bicirculans') reveals two chromosomes and a selective capacity to utilize plant glucans.</title>
        <authorList>
            <consortium name="NISC Comparative Sequencing Program"/>
            <person name="Wegmann U."/>
            <person name="Louis P."/>
            <person name="Goesmann A."/>
            <person name="Henrissat B."/>
            <person name="Duncan S.H."/>
            <person name="Flint H.J."/>
        </authorList>
    </citation>
    <scope>NUCLEOTIDE SEQUENCE</scope>
    <source>
        <strain evidence="3">JCM 17590</strain>
    </source>
</reference>
<dbReference type="Gene3D" id="1.10.1660.10">
    <property type="match status" value="1"/>
</dbReference>
<evidence type="ECO:0000313" key="4">
    <source>
        <dbReference type="Proteomes" id="UP001415169"/>
    </source>
</evidence>
<organism evidence="3 4">
    <name type="scientific">Gryllotalpicola daejeonensis</name>
    <dbReference type="NCBI Taxonomy" id="993087"/>
    <lineage>
        <taxon>Bacteria</taxon>
        <taxon>Bacillati</taxon>
        <taxon>Actinomycetota</taxon>
        <taxon>Actinomycetes</taxon>
        <taxon>Micrococcales</taxon>
        <taxon>Microbacteriaceae</taxon>
        <taxon>Gryllotalpicola</taxon>
    </lineage>
</organism>
<evidence type="ECO:0000313" key="3">
    <source>
        <dbReference type="EMBL" id="GAA4154243.1"/>
    </source>
</evidence>